<reference evidence="8" key="2">
    <citation type="submission" date="2023-01" db="EMBL/GenBank/DDBJ databases">
        <authorList>
            <person name="Sun Q."/>
            <person name="Evtushenko L."/>
        </authorList>
    </citation>
    <scope>NUCLEOTIDE SEQUENCE</scope>
    <source>
        <strain evidence="8">VKM Ac-1401</strain>
    </source>
</reference>
<dbReference type="SUPFAM" id="SSF103473">
    <property type="entry name" value="MFS general substrate transporter"/>
    <property type="match status" value="1"/>
</dbReference>
<feature type="domain" description="Major facilitator superfamily (MFS) profile" evidence="7">
    <location>
        <begin position="81"/>
        <end position="498"/>
    </location>
</feature>
<keyword evidence="9" id="KW-1185">Reference proteome</keyword>
<dbReference type="RefSeq" id="WP_271176904.1">
    <property type="nucleotide sequence ID" value="NZ_BAAAJO010000005.1"/>
</dbReference>
<evidence type="ECO:0000256" key="6">
    <source>
        <dbReference type="SAM" id="Phobius"/>
    </source>
</evidence>
<protein>
    <recommendedName>
        <fullName evidence="7">Major facilitator superfamily (MFS) profile domain-containing protein</fullName>
    </recommendedName>
</protein>
<dbReference type="InterPro" id="IPR036259">
    <property type="entry name" value="MFS_trans_sf"/>
</dbReference>
<feature type="transmembrane region" description="Helical" evidence="6">
    <location>
        <begin position="447"/>
        <end position="468"/>
    </location>
</feature>
<proteinExistence type="predicted"/>
<reference evidence="8" key="1">
    <citation type="journal article" date="2014" name="Int. J. Syst. Evol. Microbiol.">
        <title>Complete genome sequence of Corynebacterium casei LMG S-19264T (=DSM 44701T), isolated from a smear-ripened cheese.</title>
        <authorList>
            <consortium name="US DOE Joint Genome Institute (JGI-PGF)"/>
            <person name="Walter F."/>
            <person name="Albersmeier A."/>
            <person name="Kalinowski J."/>
            <person name="Ruckert C."/>
        </authorList>
    </citation>
    <scope>NUCLEOTIDE SEQUENCE</scope>
    <source>
        <strain evidence="8">VKM Ac-1401</strain>
    </source>
</reference>
<evidence type="ECO:0000256" key="3">
    <source>
        <dbReference type="ARBA" id="ARBA00022989"/>
    </source>
</evidence>
<dbReference type="AlphaFoldDB" id="A0A9W6LZU1"/>
<dbReference type="GO" id="GO:0022857">
    <property type="term" value="F:transmembrane transporter activity"/>
    <property type="evidence" value="ECO:0007669"/>
    <property type="project" value="InterPro"/>
</dbReference>
<dbReference type="PANTHER" id="PTHR23528:SF1">
    <property type="entry name" value="MAJOR FACILITATOR SUPERFAMILY (MFS) PROFILE DOMAIN-CONTAINING PROTEIN"/>
    <property type="match status" value="1"/>
</dbReference>
<evidence type="ECO:0000313" key="9">
    <source>
        <dbReference type="Proteomes" id="UP001142372"/>
    </source>
</evidence>
<feature type="transmembrane region" description="Helical" evidence="6">
    <location>
        <begin position="139"/>
        <end position="160"/>
    </location>
</feature>
<feature type="transmembrane region" description="Helical" evidence="6">
    <location>
        <begin position="353"/>
        <end position="372"/>
    </location>
</feature>
<name>A0A9W6LZU1_9MICO</name>
<dbReference type="Pfam" id="PF13347">
    <property type="entry name" value="MFS_2"/>
    <property type="match status" value="1"/>
</dbReference>
<evidence type="ECO:0000256" key="4">
    <source>
        <dbReference type="ARBA" id="ARBA00023136"/>
    </source>
</evidence>
<evidence type="ECO:0000256" key="1">
    <source>
        <dbReference type="ARBA" id="ARBA00004651"/>
    </source>
</evidence>
<evidence type="ECO:0000256" key="2">
    <source>
        <dbReference type="ARBA" id="ARBA00022692"/>
    </source>
</evidence>
<evidence type="ECO:0000256" key="5">
    <source>
        <dbReference type="SAM" id="MobiDB-lite"/>
    </source>
</evidence>
<comment type="caution">
    <text evidence="8">The sequence shown here is derived from an EMBL/GenBank/DDBJ whole genome shotgun (WGS) entry which is preliminary data.</text>
</comment>
<feature type="transmembrane region" description="Helical" evidence="6">
    <location>
        <begin position="195"/>
        <end position="220"/>
    </location>
</feature>
<feature type="region of interest" description="Disordered" evidence="5">
    <location>
        <begin position="1"/>
        <end position="36"/>
    </location>
</feature>
<gene>
    <name evidence="8" type="ORF">GCM10017584_18190</name>
</gene>
<dbReference type="PROSITE" id="PS50850">
    <property type="entry name" value="MFS"/>
    <property type="match status" value="1"/>
</dbReference>
<dbReference type="InterPro" id="IPR020846">
    <property type="entry name" value="MFS_dom"/>
</dbReference>
<sequence>MSDTLAPEPTSASSPDPDPVSEAAGRKAGKRDVILDPAEPGTSPILVKGPLSRRYLTWYTILTIAISAVWGAVLGIMLPNHVQLLEFGQWFTGANAGVDLQKLTLLQQAVDAGTTTATGAQAHQLDLLTGFNAARAQSLAIITSIGVVLTMLVQPVVGVLADRTRSRWGRRAPWILFGSLIGSLLLVLMRFAPTLAVLAIVYMVAQAAINAAVGPLATTVADRMPVNRRGTASALGGFGNFFGGLLGGLAAGSLFAVLGLDIYFIVAAFVAFAGVMFVLFARDRSSKNLLVPKMNWKSFFIGFTIALRSRNFRWVWVARILLSFGYTVSTALSLYMLQSYIRPALSQVQATQLAPLLTLVGVPITIIALFIAGKLSDKLGKRRIFVIVASVLMALSMLIPIVSPTILGLFLQAIVGGIAFGIYLPVDQALFIDVLPDEKAAGRDLGVAGLGSNLGQALGPILAGAVVATTGGYVGVWIAACVLVILAAVAIFPLKGIK</sequence>
<feature type="transmembrane region" description="Helical" evidence="6">
    <location>
        <begin position="262"/>
        <end position="281"/>
    </location>
</feature>
<dbReference type="Gene3D" id="1.20.1250.20">
    <property type="entry name" value="MFS general substrate transporter like domains"/>
    <property type="match status" value="2"/>
</dbReference>
<evidence type="ECO:0000259" key="7">
    <source>
        <dbReference type="PROSITE" id="PS50850"/>
    </source>
</evidence>
<feature type="transmembrane region" description="Helical" evidence="6">
    <location>
        <begin position="232"/>
        <end position="256"/>
    </location>
</feature>
<dbReference type="Proteomes" id="UP001142372">
    <property type="component" value="Unassembled WGS sequence"/>
</dbReference>
<feature type="transmembrane region" description="Helical" evidence="6">
    <location>
        <begin position="316"/>
        <end position="341"/>
    </location>
</feature>
<comment type="subcellular location">
    <subcellularLocation>
        <location evidence="1">Cell membrane</location>
        <topology evidence="1">Multi-pass membrane protein</topology>
    </subcellularLocation>
</comment>
<feature type="transmembrane region" description="Helical" evidence="6">
    <location>
        <begin position="474"/>
        <end position="494"/>
    </location>
</feature>
<dbReference type="GO" id="GO:0005886">
    <property type="term" value="C:plasma membrane"/>
    <property type="evidence" value="ECO:0007669"/>
    <property type="project" value="UniProtKB-SubCell"/>
</dbReference>
<organism evidence="8 9">
    <name type="scientific">Leifsonia poae</name>
    <dbReference type="NCBI Taxonomy" id="110933"/>
    <lineage>
        <taxon>Bacteria</taxon>
        <taxon>Bacillati</taxon>
        <taxon>Actinomycetota</taxon>
        <taxon>Actinomycetes</taxon>
        <taxon>Micrococcales</taxon>
        <taxon>Microbacteriaceae</taxon>
        <taxon>Leifsonia</taxon>
    </lineage>
</organism>
<dbReference type="EMBL" id="BSEN01000006">
    <property type="protein sequence ID" value="GLJ76245.1"/>
    <property type="molecule type" value="Genomic_DNA"/>
</dbReference>
<feature type="transmembrane region" description="Helical" evidence="6">
    <location>
        <begin position="56"/>
        <end position="78"/>
    </location>
</feature>
<keyword evidence="4 6" id="KW-0472">Membrane</keyword>
<accession>A0A9W6LZU1</accession>
<feature type="transmembrane region" description="Helical" evidence="6">
    <location>
        <begin position="409"/>
        <end position="426"/>
    </location>
</feature>
<feature type="transmembrane region" description="Helical" evidence="6">
    <location>
        <begin position="172"/>
        <end position="189"/>
    </location>
</feature>
<keyword evidence="3 6" id="KW-1133">Transmembrane helix</keyword>
<evidence type="ECO:0000313" key="8">
    <source>
        <dbReference type="EMBL" id="GLJ76245.1"/>
    </source>
</evidence>
<feature type="transmembrane region" description="Helical" evidence="6">
    <location>
        <begin position="384"/>
        <end position="403"/>
    </location>
</feature>
<dbReference type="PANTHER" id="PTHR23528">
    <property type="match status" value="1"/>
</dbReference>
<keyword evidence="2 6" id="KW-0812">Transmembrane</keyword>